<accession>A0A7X5HV05</accession>
<keyword evidence="1" id="KW-0812">Transmembrane</keyword>
<feature type="transmembrane region" description="Helical" evidence="1">
    <location>
        <begin position="12"/>
        <end position="33"/>
    </location>
</feature>
<dbReference type="Proteomes" id="UP000461585">
    <property type="component" value="Unassembled WGS sequence"/>
</dbReference>
<comment type="caution">
    <text evidence="2">The sequence shown here is derived from an EMBL/GenBank/DDBJ whole genome shotgun (WGS) entry which is preliminary data.</text>
</comment>
<dbReference type="EMBL" id="JAAEEH010000010">
    <property type="protein sequence ID" value="NDL67155.1"/>
    <property type="molecule type" value="Genomic_DNA"/>
</dbReference>
<organism evidence="2 3">
    <name type="scientific">Anaerotalea alkaliphila</name>
    <dbReference type="NCBI Taxonomy" id="2662126"/>
    <lineage>
        <taxon>Bacteria</taxon>
        <taxon>Bacillati</taxon>
        <taxon>Bacillota</taxon>
        <taxon>Clostridia</taxon>
        <taxon>Eubacteriales</taxon>
        <taxon>Anaerotalea</taxon>
    </lineage>
</organism>
<gene>
    <name evidence="2" type="ORF">GXN74_05260</name>
</gene>
<sequence length="213" mass="24025">MRREQTIELTPLLDVILILLFGFMINMSSTLVAKDAVLQEALEENQRILEVSRERREATGRTLDLVADWFGLEEALLEVLEPETLAALADPSLVADQLQKYQSLGRHYVFLDIRLHTSLGKVYLNGEDTGVHLLPQELSTAQGRAAKRQQLEELLAETLAAQPGGFTFVLLSLGEDGQVLRVQYNLAWEAMRSIQARHSMDRVFLTRLQNITP</sequence>
<evidence type="ECO:0000313" key="3">
    <source>
        <dbReference type="Proteomes" id="UP000461585"/>
    </source>
</evidence>
<evidence type="ECO:0000256" key="1">
    <source>
        <dbReference type="SAM" id="Phobius"/>
    </source>
</evidence>
<name>A0A7X5HV05_9FIRM</name>
<keyword evidence="1" id="KW-1133">Transmembrane helix</keyword>
<dbReference type="AlphaFoldDB" id="A0A7X5HV05"/>
<proteinExistence type="predicted"/>
<evidence type="ECO:0000313" key="2">
    <source>
        <dbReference type="EMBL" id="NDL67155.1"/>
    </source>
</evidence>
<keyword evidence="1" id="KW-0472">Membrane</keyword>
<dbReference type="RefSeq" id="WP_162369884.1">
    <property type="nucleotide sequence ID" value="NZ_JAAEEH010000010.1"/>
</dbReference>
<keyword evidence="3" id="KW-1185">Reference proteome</keyword>
<protein>
    <submittedName>
        <fullName evidence="2">Uncharacterized protein</fullName>
    </submittedName>
</protein>
<reference evidence="2 3" key="1">
    <citation type="submission" date="2020-01" db="EMBL/GenBank/DDBJ databases">
        <title>Anaeroalcalibacter tamaniensis gen. nov., sp. nov., moderately halophilic strictly anaerobic fermenter bacterium from mud volcano of Taman peninsula.</title>
        <authorList>
            <person name="Frolova A."/>
            <person name="Merkel A.Y."/>
            <person name="Slobodkin A.I."/>
        </authorList>
    </citation>
    <scope>NUCLEOTIDE SEQUENCE [LARGE SCALE GENOMIC DNA]</scope>
    <source>
        <strain evidence="2 3">F-3ap</strain>
    </source>
</reference>